<dbReference type="GO" id="GO:0006281">
    <property type="term" value="P:DNA repair"/>
    <property type="evidence" value="ECO:0007669"/>
    <property type="project" value="InterPro"/>
</dbReference>
<dbReference type="Gene3D" id="1.10.1670.10">
    <property type="entry name" value="Helix-hairpin-Helix base-excision DNA repair enzymes (C-terminal)"/>
    <property type="match status" value="1"/>
</dbReference>
<comment type="caution">
    <text evidence="1">The sequence shown here is derived from an EMBL/GenBank/DDBJ whole genome shotgun (WGS) entry which is preliminary data.</text>
</comment>
<dbReference type="InterPro" id="IPR015254">
    <property type="entry name" value="AGOG-like"/>
</dbReference>
<keyword evidence="1" id="KW-0456">Lyase</keyword>
<dbReference type="GO" id="GO:0003906">
    <property type="term" value="F:DNA-(apurinic or apyrimidinic site) endonuclease activity"/>
    <property type="evidence" value="ECO:0007669"/>
    <property type="project" value="InterPro"/>
</dbReference>
<dbReference type="SUPFAM" id="SSF48150">
    <property type="entry name" value="DNA-glycosylase"/>
    <property type="match status" value="1"/>
</dbReference>
<accession>A0A7J3I5Z1</accession>
<evidence type="ECO:0000313" key="2">
    <source>
        <dbReference type="EMBL" id="HGQ17957.1"/>
    </source>
</evidence>
<organism evidence="1">
    <name type="scientific">Ignisphaera aggregans</name>
    <dbReference type="NCBI Taxonomy" id="334771"/>
    <lineage>
        <taxon>Archaea</taxon>
        <taxon>Thermoproteota</taxon>
        <taxon>Thermoprotei</taxon>
        <taxon>Desulfurococcales</taxon>
        <taxon>Desulfurococcaceae</taxon>
        <taxon>Ignisphaera</taxon>
    </lineage>
</organism>
<evidence type="ECO:0000313" key="1">
    <source>
        <dbReference type="EMBL" id="HGN36027.1"/>
    </source>
</evidence>
<proteinExistence type="predicted"/>
<dbReference type="Pfam" id="PF09171">
    <property type="entry name" value="AGOG"/>
    <property type="match status" value="1"/>
</dbReference>
<dbReference type="Gene3D" id="1.10.340.30">
    <property type="entry name" value="Hypothetical protein, domain 2"/>
    <property type="match status" value="1"/>
</dbReference>
<gene>
    <name evidence="1" type="ORF">ENT87_00525</name>
    <name evidence="2" type="ORF">ENU30_03095</name>
</gene>
<dbReference type="EMBL" id="DTAI01000016">
    <property type="protein sequence ID" value="HGN36027.1"/>
    <property type="molecule type" value="Genomic_DNA"/>
</dbReference>
<dbReference type="AlphaFoldDB" id="A0A7J3I5Z1"/>
<dbReference type="GO" id="GO:0016799">
    <property type="term" value="F:hydrolase activity, hydrolyzing N-glycosyl compounds"/>
    <property type="evidence" value="ECO:0007669"/>
    <property type="project" value="InterPro"/>
</dbReference>
<dbReference type="EMBL" id="DTBZ01000071">
    <property type="protein sequence ID" value="HGQ17957.1"/>
    <property type="molecule type" value="Genomic_DNA"/>
</dbReference>
<name>A0A7J3I5Z1_9CREN</name>
<reference evidence="1" key="1">
    <citation type="journal article" date="2020" name="mSystems">
        <title>Genome- and Community-Level Interaction Insights into Carbon Utilization and Element Cycling Functions of Hydrothermarchaeota in Hydrothermal Sediment.</title>
        <authorList>
            <person name="Zhou Z."/>
            <person name="Liu Y."/>
            <person name="Xu W."/>
            <person name="Pan J."/>
            <person name="Luo Z.H."/>
            <person name="Li M."/>
        </authorList>
    </citation>
    <scope>NUCLEOTIDE SEQUENCE [LARGE SCALE GENOMIC DNA]</scope>
    <source>
        <strain evidence="1">SpSt-618</strain>
        <strain evidence="2">SpSt-657</strain>
    </source>
</reference>
<dbReference type="InterPro" id="IPR023170">
    <property type="entry name" value="HhH_base_excis_C"/>
</dbReference>
<protein>
    <submittedName>
        <fullName evidence="1">N-glycosylase/DNA lyase</fullName>
    </submittedName>
</protein>
<dbReference type="GO" id="GO:0016829">
    <property type="term" value="F:lyase activity"/>
    <property type="evidence" value="ECO:0007669"/>
    <property type="project" value="UniProtKB-KW"/>
</dbReference>
<dbReference type="InterPro" id="IPR011257">
    <property type="entry name" value="DNA_glycosylase"/>
</dbReference>
<sequence length="282" mass="32664">MEYRVNYDRVEGIAKAFRKLGIGGVKVFEEYDTQFHVAKQISEQCPQIAQPLLYLNSLVSYRLMYRGEEFWMLFAQYVSKECSHVNSFRDVVDLVISFTLRYNKIMIKQKINRLEKIKKCDDLIDYINVHEFEMLVRYTAKCLHSEPESKTIVFGVKMLYYGLKAKGYDVVLPSSIPIPVDRRVALVTYLSGLVDTAGGTRVALIRLLGIPNVIRKIWQKVSELSSIPPLHIDSVLWYLGKYGYSLVTRSSILSIIDHQLLSRIGEEVAKYLIYELFYRLPP</sequence>